<dbReference type="InterPro" id="IPR005323">
    <property type="entry name" value="CBM41_pullulanase"/>
</dbReference>
<dbReference type="Gene3D" id="2.60.40.10">
    <property type="entry name" value="Immunoglobulins"/>
    <property type="match status" value="1"/>
</dbReference>
<keyword evidence="5" id="KW-0326">Glycosidase</keyword>
<evidence type="ECO:0000259" key="10">
    <source>
        <dbReference type="SMART" id="SM00642"/>
    </source>
</evidence>
<sequence>MIDITCYYEGRDLGCSYAPQGCSFKVWAPTASLVSLVLYKDSGHYNTQGLVTDHSNGHEMKMEKDRSGVWSSYYSGDLKGLFYMYKTEFSDGTVYYAVDPYAKAVSANGARTAIVDLLSTNPVGWDEDVKPPLCHPTDSIIYELHVRDFSAHGDSGMCHKGKYKAFTEIGLKDVHGNALGIDHLAELGITHVHLLPVFDYKTVNELQVDDSDTDTSVSLYNWGYDPQNFNVPEGSYASDANNPVTRIVEFKEMIQAFHRKGIRVIMDVVYNHTFTVEDGPFEPFVPRYFYRTDNAGRLTNGSGVGNEVASERPMVRKYIKDSVRYWAEEYHIDGFRFDLIGLTDTQTVKEITNELIEEVDHTLIFYGEPWTGGVTPLTHQTLKGTQKGERFALFNDHFRNAIKGDSDGWGRGFATGERGKELEIMMGVSGSIHDFTYSPSETINYVTVHDNLNLWDKVLTTEGLSQEAGLLNSGGGLFTHSYDNVGMNTADPYKSVNKRNILGSDTVRRTILANGIVLTSQGIPLFQAGDEMLRSKFGDHNSYRSGDLINAIRWDNKRRFRPLFEYYKGLIALRKSHSAFRMHTREQIEKHLDVLQCGGSVVAYRLRDHANGDIWRNIIIIYNGNMEEVEVEIPVSSSGWNIAVNDRAAGTQSMAMVFGDLVTVPKLSMMVLYEEKDAKPYPTRNIEIHYERPKGDYEGWNLWVWGKGMREHQVNFEGIRNGRAVAVIPALPGARQIGYIIRLNDWEKKDVERDRYIDLGTGKGDLQVIVKSSRNQWKRTS</sequence>
<dbReference type="CDD" id="cd02860">
    <property type="entry name" value="E_set_Pullulanase"/>
    <property type="match status" value="1"/>
</dbReference>
<dbReference type="Pfam" id="PF00128">
    <property type="entry name" value="Alpha-amylase"/>
    <property type="match status" value="1"/>
</dbReference>
<dbReference type="CDD" id="cd11341">
    <property type="entry name" value="AmyAc_Pullulanase_LD-like"/>
    <property type="match status" value="1"/>
</dbReference>
<dbReference type="Gene3D" id="2.60.40.1180">
    <property type="entry name" value="Golgi alpha-mannosidase II"/>
    <property type="match status" value="1"/>
</dbReference>
<dbReference type="InterPro" id="IPR011840">
    <property type="entry name" value="PulA_typeI"/>
</dbReference>
<dbReference type="Pfam" id="PF02922">
    <property type="entry name" value="CBM_48"/>
    <property type="match status" value="1"/>
</dbReference>
<dbReference type="OrthoDB" id="9761875at2"/>
<dbReference type="InterPro" id="IPR013784">
    <property type="entry name" value="Carb-bd-like_fold"/>
</dbReference>
<dbReference type="PANTHER" id="PTHR43002">
    <property type="entry name" value="GLYCOGEN DEBRANCHING ENZYME"/>
    <property type="match status" value="1"/>
</dbReference>
<evidence type="ECO:0000256" key="1">
    <source>
        <dbReference type="ARBA" id="ARBA00008061"/>
    </source>
</evidence>
<proteinExistence type="inferred from homology"/>
<keyword evidence="2" id="KW-0732">Signal</keyword>
<evidence type="ECO:0000313" key="11">
    <source>
        <dbReference type="EMBL" id="OAB34071.1"/>
    </source>
</evidence>
<evidence type="ECO:0000256" key="3">
    <source>
        <dbReference type="ARBA" id="ARBA00022801"/>
    </source>
</evidence>
<evidence type="ECO:0000313" key="12">
    <source>
        <dbReference type="Proteomes" id="UP000076967"/>
    </source>
</evidence>
<dbReference type="InterPro" id="IPR049117">
    <property type="entry name" value="pulA_all-beta"/>
</dbReference>
<dbReference type="Pfam" id="PF21653">
    <property type="entry name" value="pulA_all-beta"/>
    <property type="match status" value="1"/>
</dbReference>
<dbReference type="InterPro" id="IPR013780">
    <property type="entry name" value="Glyco_hydro_b"/>
</dbReference>
<dbReference type="Gene3D" id="3.20.20.80">
    <property type="entry name" value="Glycosidases"/>
    <property type="match status" value="1"/>
</dbReference>
<keyword evidence="4" id="KW-0106">Calcium</keyword>
<dbReference type="CDD" id="cd10315">
    <property type="entry name" value="CBM41_pullulanase"/>
    <property type="match status" value="1"/>
</dbReference>
<keyword evidence="3" id="KW-0378">Hydrolase</keyword>
<evidence type="ECO:0000256" key="7">
    <source>
        <dbReference type="ARBA" id="ARBA00024062"/>
    </source>
</evidence>
<dbReference type="InterPro" id="IPR006047">
    <property type="entry name" value="GH13_cat_dom"/>
</dbReference>
<comment type="catalytic activity">
    <reaction evidence="6">
        <text>Hydrolysis of (1-&gt;6)-alpha-D-glucosidic linkages in pullulan, amylopectin and glycogen, and in the alpha- and beta-limit dextrins of amylopectin and glycogen.</text>
        <dbReference type="EC" id="3.2.1.41"/>
    </reaction>
</comment>
<comment type="caution">
    <text evidence="11">The sequence shown here is derived from an EMBL/GenBank/DDBJ whole genome shotgun (WGS) entry which is preliminary data.</text>
</comment>
<dbReference type="SUPFAM" id="SSF51445">
    <property type="entry name" value="(Trans)glycosidases"/>
    <property type="match status" value="1"/>
</dbReference>
<organism evidence="11 12">
    <name type="scientific">Paenibacillus glacialis</name>
    <dbReference type="NCBI Taxonomy" id="494026"/>
    <lineage>
        <taxon>Bacteria</taxon>
        <taxon>Bacillati</taxon>
        <taxon>Bacillota</taxon>
        <taxon>Bacilli</taxon>
        <taxon>Bacillales</taxon>
        <taxon>Paenibacillaceae</taxon>
        <taxon>Paenibacillus</taxon>
    </lineage>
</organism>
<dbReference type="GO" id="GO:0051060">
    <property type="term" value="F:pullulanase activity"/>
    <property type="evidence" value="ECO:0007669"/>
    <property type="project" value="UniProtKB-EC"/>
</dbReference>
<dbReference type="SUPFAM" id="SSF81296">
    <property type="entry name" value="E set domains"/>
    <property type="match status" value="1"/>
</dbReference>
<feature type="domain" description="Glycosyl hydrolase family 13 catalytic" evidence="10">
    <location>
        <begin position="164"/>
        <end position="574"/>
    </location>
</feature>
<dbReference type="EMBL" id="LVJH01000070">
    <property type="protein sequence ID" value="OAB34071.1"/>
    <property type="molecule type" value="Genomic_DNA"/>
</dbReference>
<dbReference type="EC" id="3.2.1.41" evidence="7"/>
<keyword evidence="12" id="KW-1185">Reference proteome</keyword>
<evidence type="ECO:0000256" key="8">
    <source>
        <dbReference type="ARBA" id="ARBA00029618"/>
    </source>
</evidence>
<dbReference type="GO" id="GO:0005975">
    <property type="term" value="P:carbohydrate metabolic process"/>
    <property type="evidence" value="ECO:0007669"/>
    <property type="project" value="InterPro"/>
</dbReference>
<dbReference type="AlphaFoldDB" id="A0A168DCC4"/>
<dbReference type="InterPro" id="IPR004193">
    <property type="entry name" value="Glyco_hydro_13_N"/>
</dbReference>
<dbReference type="NCBIfam" id="TIGR02104">
    <property type="entry name" value="pulA_typeI"/>
    <property type="match status" value="1"/>
</dbReference>
<evidence type="ECO:0000256" key="4">
    <source>
        <dbReference type="ARBA" id="ARBA00022837"/>
    </source>
</evidence>
<reference evidence="11 12" key="1">
    <citation type="submission" date="2016-03" db="EMBL/GenBank/DDBJ databases">
        <title>Draft genome sequence of Paenibacillus glacialis DSM 22343.</title>
        <authorList>
            <person name="Shin S.-K."/>
            <person name="Yi H."/>
        </authorList>
    </citation>
    <scope>NUCLEOTIDE SEQUENCE [LARGE SCALE GENOMIC DNA]</scope>
    <source>
        <strain evidence="11 12">DSM 22343</strain>
    </source>
</reference>
<name>A0A168DCC4_9BACL</name>
<dbReference type="InterPro" id="IPR017853">
    <property type="entry name" value="GH"/>
</dbReference>
<dbReference type="SMART" id="SM00642">
    <property type="entry name" value="Aamy"/>
    <property type="match status" value="1"/>
</dbReference>
<dbReference type="RefSeq" id="WP_068537815.1">
    <property type="nucleotide sequence ID" value="NZ_LVJH01000070.1"/>
</dbReference>
<dbReference type="Gene3D" id="2.60.40.1110">
    <property type="match status" value="1"/>
</dbReference>
<dbReference type="GO" id="GO:0030246">
    <property type="term" value="F:carbohydrate binding"/>
    <property type="evidence" value="ECO:0007669"/>
    <property type="project" value="InterPro"/>
</dbReference>
<dbReference type="Pfam" id="PF03714">
    <property type="entry name" value="PUD"/>
    <property type="match status" value="1"/>
</dbReference>
<evidence type="ECO:0000256" key="5">
    <source>
        <dbReference type="ARBA" id="ARBA00023295"/>
    </source>
</evidence>
<accession>A0A168DCC4</accession>
<dbReference type="SUPFAM" id="SSF49452">
    <property type="entry name" value="Starch-binding domain-like"/>
    <property type="match status" value="1"/>
</dbReference>
<protein>
    <recommendedName>
        <fullName evidence="7">pullulanase</fullName>
        <ecNumber evidence="7">3.2.1.41</ecNumber>
    </recommendedName>
    <alternativeName>
        <fullName evidence="8">Alpha-dextrin endo-1,6-alpha-glucosidase</fullName>
    </alternativeName>
    <alternativeName>
        <fullName evidence="9">Pullulan 6-glucanohydrolase</fullName>
    </alternativeName>
</protein>
<dbReference type="InterPro" id="IPR014756">
    <property type="entry name" value="Ig_E-set"/>
</dbReference>
<comment type="similarity">
    <text evidence="1">Belongs to the glycosyl hydrolase 13 family.</text>
</comment>
<dbReference type="STRING" id="494026.PGLA_24545"/>
<gene>
    <name evidence="11" type="ORF">PGLA_24545</name>
</gene>
<evidence type="ECO:0000256" key="9">
    <source>
        <dbReference type="ARBA" id="ARBA00031076"/>
    </source>
</evidence>
<dbReference type="InterPro" id="IPR013783">
    <property type="entry name" value="Ig-like_fold"/>
</dbReference>
<evidence type="ECO:0000256" key="2">
    <source>
        <dbReference type="ARBA" id="ARBA00022729"/>
    </source>
</evidence>
<dbReference type="Proteomes" id="UP000076967">
    <property type="component" value="Unassembled WGS sequence"/>
</dbReference>
<evidence type="ECO:0000256" key="6">
    <source>
        <dbReference type="ARBA" id="ARBA00023965"/>
    </source>
</evidence>